<feature type="transmembrane region" description="Helical" evidence="1">
    <location>
        <begin position="21"/>
        <end position="46"/>
    </location>
</feature>
<name>A0A4Z2JFK4_9TELE</name>
<keyword evidence="3" id="KW-1185">Reference proteome</keyword>
<keyword evidence="1" id="KW-0812">Transmembrane</keyword>
<keyword evidence="1" id="KW-1133">Transmembrane helix</keyword>
<comment type="caution">
    <text evidence="2">The sequence shown here is derived from an EMBL/GenBank/DDBJ whole genome shotgun (WGS) entry which is preliminary data.</text>
</comment>
<reference evidence="2 3" key="1">
    <citation type="submission" date="2019-03" db="EMBL/GenBank/DDBJ databases">
        <title>First draft genome of Liparis tanakae, snailfish: a comprehensive survey of snailfish specific genes.</title>
        <authorList>
            <person name="Kim W."/>
            <person name="Song I."/>
            <person name="Jeong J.-H."/>
            <person name="Kim D."/>
            <person name="Kim S."/>
            <person name="Ryu S."/>
            <person name="Song J.Y."/>
            <person name="Lee S.K."/>
        </authorList>
    </citation>
    <scope>NUCLEOTIDE SEQUENCE [LARGE SCALE GENOMIC DNA]</scope>
    <source>
        <tissue evidence="2">Muscle</tissue>
    </source>
</reference>
<protein>
    <submittedName>
        <fullName evidence="2">Uncharacterized protein</fullName>
    </submittedName>
</protein>
<dbReference type="AlphaFoldDB" id="A0A4Z2JFK4"/>
<organism evidence="2 3">
    <name type="scientific">Liparis tanakae</name>
    <name type="common">Tanaka's snailfish</name>
    <dbReference type="NCBI Taxonomy" id="230148"/>
    <lineage>
        <taxon>Eukaryota</taxon>
        <taxon>Metazoa</taxon>
        <taxon>Chordata</taxon>
        <taxon>Craniata</taxon>
        <taxon>Vertebrata</taxon>
        <taxon>Euteleostomi</taxon>
        <taxon>Actinopterygii</taxon>
        <taxon>Neopterygii</taxon>
        <taxon>Teleostei</taxon>
        <taxon>Neoteleostei</taxon>
        <taxon>Acanthomorphata</taxon>
        <taxon>Eupercaria</taxon>
        <taxon>Perciformes</taxon>
        <taxon>Cottioidei</taxon>
        <taxon>Cottales</taxon>
        <taxon>Liparidae</taxon>
        <taxon>Liparis</taxon>
    </lineage>
</organism>
<evidence type="ECO:0000313" key="2">
    <source>
        <dbReference type="EMBL" id="TNN88757.1"/>
    </source>
</evidence>
<sequence>MPRPTDASAVGTAELGEGLTAATYCNILTAAVALLITSIQTVIISITLPQGSYAALIVALELIVFTSLWLRATTGSFWEK</sequence>
<accession>A0A4Z2JFK4</accession>
<dbReference type="Proteomes" id="UP000314294">
    <property type="component" value="Unassembled WGS sequence"/>
</dbReference>
<feature type="transmembrane region" description="Helical" evidence="1">
    <location>
        <begin position="52"/>
        <end position="70"/>
    </location>
</feature>
<evidence type="ECO:0000313" key="3">
    <source>
        <dbReference type="Proteomes" id="UP000314294"/>
    </source>
</evidence>
<proteinExistence type="predicted"/>
<keyword evidence="1" id="KW-0472">Membrane</keyword>
<gene>
    <name evidence="2" type="ORF">EYF80_001089</name>
</gene>
<dbReference type="EMBL" id="SRLO01000004">
    <property type="protein sequence ID" value="TNN88757.1"/>
    <property type="molecule type" value="Genomic_DNA"/>
</dbReference>
<evidence type="ECO:0000256" key="1">
    <source>
        <dbReference type="SAM" id="Phobius"/>
    </source>
</evidence>